<evidence type="ECO:0000313" key="1">
    <source>
        <dbReference type="EMBL" id="CAG2205935.1"/>
    </source>
</evidence>
<protein>
    <submittedName>
        <fullName evidence="1">Uncharacterized protein</fullName>
    </submittedName>
</protein>
<proteinExistence type="predicted"/>
<organism evidence="1 2">
    <name type="scientific">Mytilus edulis</name>
    <name type="common">Blue mussel</name>
    <dbReference type="NCBI Taxonomy" id="6550"/>
    <lineage>
        <taxon>Eukaryota</taxon>
        <taxon>Metazoa</taxon>
        <taxon>Spiralia</taxon>
        <taxon>Lophotrochozoa</taxon>
        <taxon>Mollusca</taxon>
        <taxon>Bivalvia</taxon>
        <taxon>Autobranchia</taxon>
        <taxon>Pteriomorphia</taxon>
        <taxon>Mytilida</taxon>
        <taxon>Mytiloidea</taxon>
        <taxon>Mytilidae</taxon>
        <taxon>Mytilinae</taxon>
        <taxon>Mytilus</taxon>
    </lineage>
</organism>
<gene>
    <name evidence="1" type="ORF">MEDL_20368</name>
</gene>
<dbReference type="EMBL" id="CAJPWZ010001036">
    <property type="protein sequence ID" value="CAG2205935.1"/>
    <property type="molecule type" value="Genomic_DNA"/>
</dbReference>
<sequence length="247" mass="28349">MSRCTSRLSDSESNDNDDEILKLFASDEEVDASFSGFSQSVNINDPELDNPEAQILTAEDIRMAVTQKQQQTENSLMKENEPQVVASDDEFDYELPKIFEDDEKYDEEASPSLAKVFDNEWKENIIPDNLSRNFDDTSEWFPDPVAYATDAFSFSCHKLYPFIFPPFSQTSRVLQKIVDDQVSRAILIVPVWTTQLWYLKLLKALIDFPVKLPQLSNLLTLAHNNQSHTRTQEKCFSSPVLFQETSL</sequence>
<dbReference type="Proteomes" id="UP000683360">
    <property type="component" value="Unassembled WGS sequence"/>
</dbReference>
<comment type="caution">
    <text evidence="1">The sequence shown here is derived from an EMBL/GenBank/DDBJ whole genome shotgun (WGS) entry which is preliminary data.</text>
</comment>
<dbReference type="AlphaFoldDB" id="A0A8S3RBJ9"/>
<dbReference type="OrthoDB" id="6201810at2759"/>
<accession>A0A8S3RBJ9</accession>
<keyword evidence="2" id="KW-1185">Reference proteome</keyword>
<evidence type="ECO:0000313" key="2">
    <source>
        <dbReference type="Proteomes" id="UP000683360"/>
    </source>
</evidence>
<name>A0A8S3RBJ9_MYTED</name>
<reference evidence="1" key="1">
    <citation type="submission" date="2021-03" db="EMBL/GenBank/DDBJ databases">
        <authorList>
            <person name="Bekaert M."/>
        </authorList>
    </citation>
    <scope>NUCLEOTIDE SEQUENCE</scope>
</reference>